<keyword evidence="2 5" id="KW-0732">Signal</keyword>
<dbReference type="InterPro" id="IPR001611">
    <property type="entry name" value="Leu-rich_rpt"/>
</dbReference>
<dbReference type="SMART" id="SM00082">
    <property type="entry name" value="LRRCT"/>
    <property type="match status" value="1"/>
</dbReference>
<keyword evidence="4" id="KW-1133">Transmembrane helix</keyword>
<dbReference type="AlphaFoldDB" id="A0A9N9QML6"/>
<dbReference type="PANTHER" id="PTHR24369">
    <property type="entry name" value="ANTIGEN BSP, PUTATIVE-RELATED"/>
    <property type="match status" value="1"/>
</dbReference>
<keyword evidence="1" id="KW-0433">Leucine-rich repeat</keyword>
<dbReference type="SMART" id="SM00369">
    <property type="entry name" value="LRR_TYP"/>
    <property type="match status" value="5"/>
</dbReference>
<evidence type="ECO:0000256" key="3">
    <source>
        <dbReference type="ARBA" id="ARBA00022737"/>
    </source>
</evidence>
<dbReference type="GO" id="GO:0005886">
    <property type="term" value="C:plasma membrane"/>
    <property type="evidence" value="ECO:0007669"/>
    <property type="project" value="TreeGrafter"/>
</dbReference>
<dbReference type="SUPFAM" id="SSF52058">
    <property type="entry name" value="L domain-like"/>
    <property type="match status" value="1"/>
</dbReference>
<protein>
    <recommendedName>
        <fullName evidence="6">LRRCT domain-containing protein</fullName>
    </recommendedName>
</protein>
<evidence type="ECO:0000259" key="6">
    <source>
        <dbReference type="SMART" id="SM00082"/>
    </source>
</evidence>
<dbReference type="PANTHER" id="PTHR24369:SF210">
    <property type="entry name" value="CHAOPTIN-RELATED"/>
    <property type="match status" value="1"/>
</dbReference>
<dbReference type="OrthoDB" id="643377at2759"/>
<feature type="domain" description="LRRCT" evidence="6">
    <location>
        <begin position="199"/>
        <end position="247"/>
    </location>
</feature>
<dbReference type="PROSITE" id="PS51450">
    <property type="entry name" value="LRR"/>
    <property type="match status" value="3"/>
</dbReference>
<accession>A0A9N9QML6</accession>
<dbReference type="Proteomes" id="UP001152799">
    <property type="component" value="Chromosome 2"/>
</dbReference>
<evidence type="ECO:0000313" key="8">
    <source>
        <dbReference type="Proteomes" id="UP001152799"/>
    </source>
</evidence>
<dbReference type="Gene3D" id="3.80.10.10">
    <property type="entry name" value="Ribonuclease Inhibitor"/>
    <property type="match status" value="2"/>
</dbReference>
<dbReference type="FunFam" id="3.80.10.10:FF:000082">
    <property type="entry name" value="Leucine-rich repeat-containing 24"/>
    <property type="match status" value="1"/>
</dbReference>
<dbReference type="InterPro" id="IPR003591">
    <property type="entry name" value="Leu-rich_rpt_typical-subtyp"/>
</dbReference>
<organism evidence="7 8">
    <name type="scientific">Ceutorhynchus assimilis</name>
    <name type="common">cabbage seed weevil</name>
    <dbReference type="NCBI Taxonomy" id="467358"/>
    <lineage>
        <taxon>Eukaryota</taxon>
        <taxon>Metazoa</taxon>
        <taxon>Ecdysozoa</taxon>
        <taxon>Arthropoda</taxon>
        <taxon>Hexapoda</taxon>
        <taxon>Insecta</taxon>
        <taxon>Pterygota</taxon>
        <taxon>Neoptera</taxon>
        <taxon>Endopterygota</taxon>
        <taxon>Coleoptera</taxon>
        <taxon>Polyphaga</taxon>
        <taxon>Cucujiformia</taxon>
        <taxon>Curculionidae</taxon>
        <taxon>Ceutorhynchinae</taxon>
        <taxon>Ceutorhynchus</taxon>
    </lineage>
</organism>
<sequence length="407" mass="46197">MGFKTLLYTFLVSTVKCCPSSCICNWENDKQIVECPWKNLENIPENIDFATQTLDLSGNNFQPDYDFKNFASLQKLFLKNCQITSLKKDVFEGLTNLIHLDLSDNLLENIPLEALMPCPSLTSLNLSKNPIKTLKKLAFNNLNMLQNIDLSSCELTQISSEAFSNLHNLEWLDLSQNKLENFPQIPMPQTLKGVQLHGNRWVCDCKIKPLSAWLKIYPVLVAPICEEPRKFRGLPVRGLNDSELSCESQDFEVEESQNVTLICEDWKNETVTLFLSGLDIIEDNRTYYCSAKGNFTVIVLPKRENVIKLAQEDKKLSIIPILLAAGLIVSSLCLVALIMTLIKHQGKTRSVKPEVIGNFIGTSSKVPQIRRQRTLAYLNPTLKSNFRPVSAPSFERYVENYDLNLDK</sequence>
<name>A0A9N9QML6_9CUCU</name>
<evidence type="ECO:0000256" key="1">
    <source>
        <dbReference type="ARBA" id="ARBA00022614"/>
    </source>
</evidence>
<evidence type="ECO:0000256" key="2">
    <source>
        <dbReference type="ARBA" id="ARBA00022729"/>
    </source>
</evidence>
<keyword evidence="4" id="KW-0812">Transmembrane</keyword>
<evidence type="ECO:0000313" key="7">
    <source>
        <dbReference type="EMBL" id="CAG9765458.1"/>
    </source>
</evidence>
<dbReference type="Pfam" id="PF01463">
    <property type="entry name" value="LRRCT"/>
    <property type="match status" value="1"/>
</dbReference>
<dbReference type="Pfam" id="PF13855">
    <property type="entry name" value="LRR_8"/>
    <property type="match status" value="1"/>
</dbReference>
<feature type="transmembrane region" description="Helical" evidence="4">
    <location>
        <begin position="318"/>
        <end position="342"/>
    </location>
</feature>
<dbReference type="InterPro" id="IPR032675">
    <property type="entry name" value="LRR_dom_sf"/>
</dbReference>
<reference evidence="7" key="1">
    <citation type="submission" date="2022-01" db="EMBL/GenBank/DDBJ databases">
        <authorList>
            <person name="King R."/>
        </authorList>
    </citation>
    <scope>NUCLEOTIDE SEQUENCE</scope>
</reference>
<evidence type="ECO:0000256" key="5">
    <source>
        <dbReference type="SAM" id="SignalP"/>
    </source>
</evidence>
<dbReference type="EMBL" id="OU892278">
    <property type="protein sequence ID" value="CAG9765458.1"/>
    <property type="molecule type" value="Genomic_DNA"/>
</dbReference>
<evidence type="ECO:0000256" key="4">
    <source>
        <dbReference type="SAM" id="Phobius"/>
    </source>
</evidence>
<dbReference type="Pfam" id="PF00560">
    <property type="entry name" value="LRR_1"/>
    <property type="match status" value="2"/>
</dbReference>
<dbReference type="InterPro" id="IPR050541">
    <property type="entry name" value="LRR_TM_domain-containing"/>
</dbReference>
<dbReference type="PRINTS" id="PR00019">
    <property type="entry name" value="LEURICHRPT"/>
</dbReference>
<proteinExistence type="predicted"/>
<keyword evidence="8" id="KW-1185">Reference proteome</keyword>
<gene>
    <name evidence="7" type="ORF">CEUTPL_LOCUS6064</name>
</gene>
<keyword evidence="3" id="KW-0677">Repeat</keyword>
<keyword evidence="4" id="KW-0472">Membrane</keyword>
<feature type="signal peptide" evidence="5">
    <location>
        <begin position="1"/>
        <end position="17"/>
    </location>
</feature>
<dbReference type="InterPro" id="IPR000483">
    <property type="entry name" value="Cys-rich_flank_reg_C"/>
</dbReference>
<feature type="chain" id="PRO_5040326800" description="LRRCT domain-containing protein" evidence="5">
    <location>
        <begin position="18"/>
        <end position="407"/>
    </location>
</feature>